<accession>A0ABW3EFD2</accession>
<dbReference type="EMBL" id="JBHTJA010000001">
    <property type="protein sequence ID" value="MFD0899044.1"/>
    <property type="molecule type" value="Genomic_DNA"/>
</dbReference>
<dbReference type="Proteomes" id="UP001596972">
    <property type="component" value="Unassembled WGS sequence"/>
</dbReference>
<reference evidence="3" key="1">
    <citation type="journal article" date="2019" name="Int. J. Syst. Evol. Microbiol.">
        <title>The Global Catalogue of Microorganisms (GCM) 10K type strain sequencing project: providing services to taxonomists for standard genome sequencing and annotation.</title>
        <authorList>
            <consortium name="The Broad Institute Genomics Platform"/>
            <consortium name="The Broad Institute Genome Sequencing Center for Infectious Disease"/>
            <person name="Wu L."/>
            <person name="Ma J."/>
        </authorList>
    </citation>
    <scope>NUCLEOTIDE SEQUENCE [LARGE SCALE GENOMIC DNA]</scope>
    <source>
        <strain evidence="3">JCM 31202</strain>
    </source>
</reference>
<keyword evidence="3" id="KW-1185">Reference proteome</keyword>
<organism evidence="2 3">
    <name type="scientific">Actinomadura sediminis</name>
    <dbReference type="NCBI Taxonomy" id="1038904"/>
    <lineage>
        <taxon>Bacteria</taxon>
        <taxon>Bacillati</taxon>
        <taxon>Actinomycetota</taxon>
        <taxon>Actinomycetes</taxon>
        <taxon>Streptosporangiales</taxon>
        <taxon>Thermomonosporaceae</taxon>
        <taxon>Actinomadura</taxon>
    </lineage>
</organism>
<proteinExistence type="predicted"/>
<protein>
    <submittedName>
        <fullName evidence="2">Uncharacterized protein</fullName>
    </submittedName>
</protein>
<feature type="transmembrane region" description="Helical" evidence="1">
    <location>
        <begin position="20"/>
        <end position="44"/>
    </location>
</feature>
<evidence type="ECO:0000313" key="3">
    <source>
        <dbReference type="Proteomes" id="UP001596972"/>
    </source>
</evidence>
<name>A0ABW3EFD2_9ACTN</name>
<keyword evidence="1" id="KW-1133">Transmembrane helix</keyword>
<evidence type="ECO:0000313" key="2">
    <source>
        <dbReference type="EMBL" id="MFD0899044.1"/>
    </source>
</evidence>
<sequence>MIAKLGAPGRLASPAIWTEGLTLFNGSVIGFTLLVGVGIAWQTVLQQRRRDRLREHAAEYGWRPAAVDESTPGPVAEAARSRVARLAITTEQPYALWLVWHRWSESSAGNDTSSVRDLTRYFLLLDPGFPDVDVVRRTRLGGAFMPVRGAGTGDAAFDKRFLVRGPGEREVSRLLTDELREAMLADRVPAWEISGDVLITTYADAPTTATLQPRADTITDLARTLAGTAPRR</sequence>
<keyword evidence="1" id="KW-0472">Membrane</keyword>
<dbReference type="RefSeq" id="WP_378295840.1">
    <property type="nucleotide sequence ID" value="NZ_JBHTJA010000001.1"/>
</dbReference>
<keyword evidence="1" id="KW-0812">Transmembrane</keyword>
<evidence type="ECO:0000256" key="1">
    <source>
        <dbReference type="SAM" id="Phobius"/>
    </source>
</evidence>
<gene>
    <name evidence="2" type="ORF">ACFQ11_01375</name>
</gene>
<comment type="caution">
    <text evidence="2">The sequence shown here is derived from an EMBL/GenBank/DDBJ whole genome shotgun (WGS) entry which is preliminary data.</text>
</comment>